<protein>
    <submittedName>
        <fullName evidence="1">Uncharacterized protein</fullName>
    </submittedName>
</protein>
<dbReference type="Proteomes" id="UP000036958">
    <property type="component" value="Unassembled WGS sequence"/>
</dbReference>
<reference evidence="2" key="1">
    <citation type="submission" date="2015-07" db="EMBL/GenBank/DDBJ databases">
        <title>Genome sequencing of Sunxiuqinia dokdonensis strain SK.</title>
        <authorList>
            <person name="Ahn S."/>
            <person name="Kim B.-C."/>
        </authorList>
    </citation>
    <scope>NUCLEOTIDE SEQUENCE [LARGE SCALE GENOMIC DNA]</scope>
    <source>
        <strain evidence="2">SK</strain>
    </source>
</reference>
<dbReference type="AlphaFoldDB" id="A0A0L8V8V7"/>
<comment type="caution">
    <text evidence="1">The sequence shown here is derived from an EMBL/GenBank/DDBJ whole genome shotgun (WGS) entry which is preliminary data.</text>
</comment>
<evidence type="ECO:0000313" key="2">
    <source>
        <dbReference type="Proteomes" id="UP000036958"/>
    </source>
</evidence>
<dbReference type="STRING" id="1409788.NC99_22320"/>
<proteinExistence type="predicted"/>
<organism evidence="1 2">
    <name type="scientific">Sunxiuqinia dokdonensis</name>
    <dbReference type="NCBI Taxonomy" id="1409788"/>
    <lineage>
        <taxon>Bacteria</taxon>
        <taxon>Pseudomonadati</taxon>
        <taxon>Bacteroidota</taxon>
        <taxon>Bacteroidia</taxon>
        <taxon>Marinilabiliales</taxon>
        <taxon>Prolixibacteraceae</taxon>
        <taxon>Sunxiuqinia</taxon>
    </lineage>
</organism>
<accession>A0A0L8V8V7</accession>
<sequence>MQTSFLHLFYLRGLLCMLQIPIDFSLNRAAIPAQISKL</sequence>
<name>A0A0L8V8V7_9BACT</name>
<evidence type="ECO:0000313" key="1">
    <source>
        <dbReference type="EMBL" id="KOH44920.1"/>
    </source>
</evidence>
<keyword evidence="2" id="KW-1185">Reference proteome</keyword>
<dbReference type="EMBL" id="LGIA01000150">
    <property type="protein sequence ID" value="KOH44920.1"/>
    <property type="molecule type" value="Genomic_DNA"/>
</dbReference>
<gene>
    <name evidence="1" type="ORF">NC99_22320</name>
</gene>